<protein>
    <submittedName>
        <fullName evidence="2">Uncharacterized protein</fullName>
    </submittedName>
</protein>
<keyword evidence="1" id="KW-0812">Transmembrane</keyword>
<name>A0A3Q7F9Q9_SOLLC</name>
<feature type="transmembrane region" description="Helical" evidence="1">
    <location>
        <begin position="21"/>
        <end position="45"/>
    </location>
</feature>
<evidence type="ECO:0000313" key="2">
    <source>
        <dbReference type="EnsemblPlants" id="Solyc02g089510.3.1.1"/>
    </source>
</evidence>
<keyword evidence="1" id="KW-0472">Membrane</keyword>
<proteinExistence type="predicted"/>
<reference evidence="2" key="2">
    <citation type="submission" date="2019-01" db="UniProtKB">
        <authorList>
            <consortium name="EnsemblPlants"/>
        </authorList>
    </citation>
    <scope>IDENTIFICATION</scope>
    <source>
        <strain evidence="2">cv. Heinz 1706</strain>
    </source>
</reference>
<sequence>MDKVKKTYTVTHRSRVTESSVRIVILHPQLKILVVTLLLLLLLLVKN</sequence>
<organism evidence="2">
    <name type="scientific">Solanum lycopersicum</name>
    <name type="common">Tomato</name>
    <name type="synonym">Lycopersicon esculentum</name>
    <dbReference type="NCBI Taxonomy" id="4081"/>
    <lineage>
        <taxon>Eukaryota</taxon>
        <taxon>Viridiplantae</taxon>
        <taxon>Streptophyta</taxon>
        <taxon>Embryophyta</taxon>
        <taxon>Tracheophyta</taxon>
        <taxon>Spermatophyta</taxon>
        <taxon>Magnoliopsida</taxon>
        <taxon>eudicotyledons</taxon>
        <taxon>Gunneridae</taxon>
        <taxon>Pentapetalae</taxon>
        <taxon>asterids</taxon>
        <taxon>lamiids</taxon>
        <taxon>Solanales</taxon>
        <taxon>Solanaceae</taxon>
        <taxon>Solanoideae</taxon>
        <taxon>Solaneae</taxon>
        <taxon>Solanum</taxon>
        <taxon>Solanum subgen. Lycopersicon</taxon>
    </lineage>
</organism>
<reference evidence="2" key="1">
    <citation type="journal article" date="2012" name="Nature">
        <title>The tomato genome sequence provides insights into fleshy fruit evolution.</title>
        <authorList>
            <consortium name="Tomato Genome Consortium"/>
        </authorList>
    </citation>
    <scope>NUCLEOTIDE SEQUENCE [LARGE SCALE GENOMIC DNA]</scope>
    <source>
        <strain evidence="2">cv. Heinz 1706</strain>
    </source>
</reference>
<accession>A0A3Q7F9Q9</accession>
<dbReference type="InParanoid" id="A0A3Q7F9Q9"/>
<dbReference type="AlphaFoldDB" id="A0A3Q7F9Q9"/>
<dbReference type="Gramene" id="Solyc02g089510.3.1">
    <property type="protein sequence ID" value="Solyc02g089510.3.1.1"/>
    <property type="gene ID" value="Solyc02g089510.3"/>
</dbReference>
<keyword evidence="1" id="KW-1133">Transmembrane helix</keyword>
<dbReference type="Proteomes" id="UP000004994">
    <property type="component" value="Chromosome 2"/>
</dbReference>
<keyword evidence="3" id="KW-1185">Reference proteome</keyword>
<evidence type="ECO:0000256" key="1">
    <source>
        <dbReference type="SAM" id="Phobius"/>
    </source>
</evidence>
<evidence type="ECO:0000313" key="3">
    <source>
        <dbReference type="Proteomes" id="UP000004994"/>
    </source>
</evidence>
<dbReference type="EnsemblPlants" id="Solyc02g089510.3.1">
    <property type="protein sequence ID" value="Solyc02g089510.3.1.1"/>
    <property type="gene ID" value="Solyc02g089510.3"/>
</dbReference>